<gene>
    <name evidence="1" type="ORF">Cboi01_000573900</name>
</gene>
<protein>
    <submittedName>
        <fullName evidence="1">Unnamed protein product</fullName>
    </submittedName>
</protein>
<keyword evidence="2" id="KW-1185">Reference proteome</keyword>
<sequence>MIFCTKIERVDFVTFFKELKIYDADALGEKSFKEFTASELSSSYDQYMKETRPNSYENEEEVFLTAQSNNPNRGNFNGNSFQSAPKFDINGNTGGYDTKGDKNEANKKKARCQKCDFTSIIHVVKKPCYDQTHPSIQY</sequence>
<comment type="caution">
    <text evidence="1">The sequence shown here is derived from an EMBL/GenBank/DDBJ whole genome shotgun (WGS) entry which is preliminary data.</text>
</comment>
<evidence type="ECO:0000313" key="2">
    <source>
        <dbReference type="Proteomes" id="UP001165101"/>
    </source>
</evidence>
<name>A0ACB5U637_CANBO</name>
<dbReference type="EMBL" id="BSXV01004720">
    <property type="protein sequence ID" value="GMF01082.1"/>
    <property type="molecule type" value="Genomic_DNA"/>
</dbReference>
<reference evidence="1" key="1">
    <citation type="submission" date="2023-04" db="EMBL/GenBank/DDBJ databases">
        <title>Candida boidinii NBRC 1967.</title>
        <authorList>
            <person name="Ichikawa N."/>
            <person name="Sato H."/>
            <person name="Tonouchi N."/>
        </authorList>
    </citation>
    <scope>NUCLEOTIDE SEQUENCE</scope>
    <source>
        <strain evidence="1">NBRC 1967</strain>
    </source>
</reference>
<accession>A0ACB5U637</accession>
<organism evidence="1 2">
    <name type="scientific">Candida boidinii</name>
    <name type="common">Yeast</name>
    <dbReference type="NCBI Taxonomy" id="5477"/>
    <lineage>
        <taxon>Eukaryota</taxon>
        <taxon>Fungi</taxon>
        <taxon>Dikarya</taxon>
        <taxon>Ascomycota</taxon>
        <taxon>Saccharomycotina</taxon>
        <taxon>Pichiomycetes</taxon>
        <taxon>Pichiales</taxon>
        <taxon>Pichiaceae</taxon>
        <taxon>Ogataea</taxon>
        <taxon>Ogataea/Candida clade</taxon>
    </lineage>
</organism>
<proteinExistence type="predicted"/>
<dbReference type="Proteomes" id="UP001165101">
    <property type="component" value="Unassembled WGS sequence"/>
</dbReference>
<evidence type="ECO:0000313" key="1">
    <source>
        <dbReference type="EMBL" id="GMF01082.1"/>
    </source>
</evidence>